<feature type="transmembrane region" description="Helical" evidence="1">
    <location>
        <begin position="95"/>
        <end position="114"/>
    </location>
</feature>
<feature type="transmembrane region" description="Helical" evidence="1">
    <location>
        <begin position="340"/>
        <end position="357"/>
    </location>
</feature>
<feature type="transmembrane region" description="Helical" evidence="1">
    <location>
        <begin position="280"/>
        <end position="298"/>
    </location>
</feature>
<feature type="transmembrane region" description="Helical" evidence="1">
    <location>
        <begin position="7"/>
        <end position="25"/>
    </location>
</feature>
<dbReference type="EMBL" id="LCDD01000017">
    <property type="protein sequence ID" value="KKS46415.1"/>
    <property type="molecule type" value="Genomic_DNA"/>
</dbReference>
<proteinExistence type="predicted"/>
<organism evidence="3 4">
    <name type="scientific">Candidatus Gottesmanbacteria bacterium GW2011_GWA2_42_18</name>
    <dbReference type="NCBI Taxonomy" id="1618442"/>
    <lineage>
        <taxon>Bacteria</taxon>
        <taxon>Candidatus Gottesmaniibacteriota</taxon>
    </lineage>
</organism>
<evidence type="ECO:0000313" key="3">
    <source>
        <dbReference type="EMBL" id="KKS46415.1"/>
    </source>
</evidence>
<dbReference type="Pfam" id="PF10131">
    <property type="entry name" value="PTPS_related"/>
    <property type="match status" value="1"/>
</dbReference>
<feature type="domain" description="Membrane protein 6-pyruvoyl-tetrahydropterin synthase-related" evidence="2">
    <location>
        <begin position="75"/>
        <end position="379"/>
    </location>
</feature>
<protein>
    <recommendedName>
        <fullName evidence="2">Membrane protein 6-pyruvoyl-tetrahydropterin synthase-related domain-containing protein</fullName>
    </recommendedName>
</protein>
<feature type="transmembrane region" description="Helical" evidence="1">
    <location>
        <begin position="305"/>
        <end position="328"/>
    </location>
</feature>
<keyword evidence="1" id="KW-0812">Transmembrane</keyword>
<evidence type="ECO:0000259" key="2">
    <source>
        <dbReference type="Pfam" id="PF10131"/>
    </source>
</evidence>
<evidence type="ECO:0000313" key="4">
    <source>
        <dbReference type="Proteomes" id="UP000034320"/>
    </source>
</evidence>
<dbReference type="AlphaFoldDB" id="A0A0G0ZCF4"/>
<gene>
    <name evidence="3" type="ORF">UV09_C0017G0003</name>
</gene>
<feature type="transmembrane region" description="Helical" evidence="1">
    <location>
        <begin position="220"/>
        <end position="243"/>
    </location>
</feature>
<keyword evidence="1" id="KW-1133">Transmembrane helix</keyword>
<keyword evidence="1" id="KW-0472">Membrane</keyword>
<dbReference type="Proteomes" id="UP000034320">
    <property type="component" value="Unassembled WGS sequence"/>
</dbReference>
<comment type="caution">
    <text evidence="3">The sequence shown here is derived from an EMBL/GenBank/DDBJ whole genome shotgun (WGS) entry which is preliminary data.</text>
</comment>
<feature type="transmembrane region" description="Helical" evidence="1">
    <location>
        <begin position="508"/>
        <end position="526"/>
    </location>
</feature>
<feature type="transmembrane region" description="Helical" evidence="1">
    <location>
        <begin position="66"/>
        <end position="88"/>
    </location>
</feature>
<name>A0A0G0ZCF4_9BACT</name>
<feature type="transmembrane region" description="Helical" evidence="1">
    <location>
        <begin position="175"/>
        <end position="208"/>
    </location>
</feature>
<reference evidence="3 4" key="1">
    <citation type="journal article" date="2015" name="Nature">
        <title>rRNA introns, odd ribosomes, and small enigmatic genomes across a large radiation of phyla.</title>
        <authorList>
            <person name="Brown C.T."/>
            <person name="Hug L.A."/>
            <person name="Thomas B.C."/>
            <person name="Sharon I."/>
            <person name="Castelle C.J."/>
            <person name="Singh A."/>
            <person name="Wilkins M.J."/>
            <person name="Williams K.H."/>
            <person name="Banfield J.F."/>
        </authorList>
    </citation>
    <scope>NUCLEOTIDE SEQUENCE [LARGE SCALE GENOMIC DNA]</scope>
</reference>
<accession>A0A0G0ZCF4</accession>
<feature type="transmembrane region" description="Helical" evidence="1">
    <location>
        <begin position="362"/>
        <end position="379"/>
    </location>
</feature>
<evidence type="ECO:0000256" key="1">
    <source>
        <dbReference type="SAM" id="Phobius"/>
    </source>
</evidence>
<sequence>MKKIVPYFSLLPVIILSLWIVRPFFRPGFFETHDGEWAIVRLAEMVREIKDWQIPPRWSDYLNHGYGYPLFSFTYPLPYYLGSLLRLFGLEYVSIIKLLFIFSVFFSGIAMYLLGVQIAGWQGAILAWGFYLLSPYRMTDLYIRGSIGESLSFVFFPLIFYLSVLYAANYHKLRLLAWLSLTLALLFLTHNVMGLLFFPFWLSYLTLLICRKKLPLKETILLILKPVALAFSLAAFFIIPALLEKKFLLISFIPLADKSVHFLSWQAVFLPFLNKGRPDFGLGPEQAIALTLAFLILLRKKFRLPAVFFFSAFLLTIFLITPGSFPVWQLPLLSSVDFPWRISGLIVFFAALSISFLKFSKAAYFLGIILLLSAVFRQINSVEKLTEIDKKDSYYLTNDATTTSADELMPVWVKTKPAERYSKKAEIIEGEGDISSIKYNSKEASFFVKTETEAKFRLNTIYYPGWFMTDNGRPLKFEYDNRLGVMEANLGSGDHFIKADLRETPLRLAADILSLAAFAYCLILFISKKNA</sequence>
<dbReference type="InterPro" id="IPR018776">
    <property type="entry name" value="Membrane_prot_PTPS-rel_domain"/>
</dbReference>
<feature type="transmembrane region" description="Helical" evidence="1">
    <location>
        <begin position="120"/>
        <end position="138"/>
    </location>
</feature>
<feature type="transmembrane region" description="Helical" evidence="1">
    <location>
        <begin position="150"/>
        <end position="169"/>
    </location>
</feature>